<evidence type="ECO:0000313" key="7">
    <source>
        <dbReference type="Proteomes" id="UP000070186"/>
    </source>
</evidence>
<feature type="domain" description="Cytochrome b5 heme-binding" evidence="5">
    <location>
        <begin position="38"/>
        <end position="118"/>
    </location>
</feature>
<keyword evidence="7" id="KW-1185">Reference proteome</keyword>
<evidence type="ECO:0000256" key="1">
    <source>
        <dbReference type="ARBA" id="ARBA00022617"/>
    </source>
</evidence>
<sequence length="120" mass="13425">MMRKLFLLATVLFWAVVLGLWLLARSAPMSEQPLPLAEKTYSLAEVTRHGAENDCWMAIDGQVYDLTGYLPEHPSKPSIILPWCGREASDAYRTKTKGRAHSPAADQLLPAYRIGRLLAE</sequence>
<dbReference type="InterPro" id="IPR036400">
    <property type="entry name" value="Cyt_B5-like_heme/steroid_sf"/>
</dbReference>
<dbReference type="RefSeq" id="WP_066883229.1">
    <property type="nucleotide sequence ID" value="NZ_LODL01000021.1"/>
</dbReference>
<evidence type="ECO:0000256" key="2">
    <source>
        <dbReference type="ARBA" id="ARBA00022723"/>
    </source>
</evidence>
<dbReference type="Proteomes" id="UP000070186">
    <property type="component" value="Unassembled WGS sequence"/>
</dbReference>
<reference evidence="6 7" key="1">
    <citation type="submission" date="2015-12" db="EMBL/GenBank/DDBJ databases">
        <title>Nitrous oxide reduction kinetics distinguish bacteria harboring typical versus atypical NosZ.</title>
        <authorList>
            <person name="Yoon S."/>
            <person name="Nissen S."/>
            <person name="Park D."/>
            <person name="Sanford R.A."/>
            <person name="Loeffler F.E."/>
        </authorList>
    </citation>
    <scope>NUCLEOTIDE SEQUENCE [LARGE SCALE GENOMIC DNA]</scope>
    <source>
        <strain evidence="6 7">ATCC BAA-841</strain>
    </source>
</reference>
<keyword evidence="2" id="KW-0479">Metal-binding</keyword>
<dbReference type="GO" id="GO:0020037">
    <property type="term" value="F:heme binding"/>
    <property type="evidence" value="ECO:0007669"/>
    <property type="project" value="TreeGrafter"/>
</dbReference>
<dbReference type="Gene3D" id="3.10.120.10">
    <property type="entry name" value="Cytochrome b5-like heme/steroid binding domain"/>
    <property type="match status" value="1"/>
</dbReference>
<evidence type="ECO:0000259" key="5">
    <source>
        <dbReference type="PROSITE" id="PS50255"/>
    </source>
</evidence>
<proteinExistence type="inferred from homology"/>
<dbReference type="AlphaFoldDB" id="A0A133XGD8"/>
<dbReference type="GO" id="GO:0046872">
    <property type="term" value="F:metal ion binding"/>
    <property type="evidence" value="ECO:0007669"/>
    <property type="project" value="UniProtKB-KW"/>
</dbReference>
<dbReference type="PANTHER" id="PTHR19359">
    <property type="entry name" value="CYTOCHROME B5"/>
    <property type="match status" value="1"/>
</dbReference>
<gene>
    <name evidence="6" type="ORF">AT959_11525</name>
</gene>
<dbReference type="STRING" id="281362.AT959_11525"/>
<evidence type="ECO:0000256" key="3">
    <source>
        <dbReference type="ARBA" id="ARBA00023004"/>
    </source>
</evidence>
<dbReference type="SUPFAM" id="SSF55856">
    <property type="entry name" value="Cytochrome b5-like heme/steroid binding domain"/>
    <property type="match status" value="1"/>
</dbReference>
<protein>
    <submittedName>
        <fullName evidence="6">Cytochrome B5</fullName>
    </submittedName>
</protein>
<comment type="similarity">
    <text evidence="4">Belongs to the cytochrome b5 family.</text>
</comment>
<evidence type="ECO:0000256" key="4">
    <source>
        <dbReference type="ARBA" id="ARBA00038168"/>
    </source>
</evidence>
<dbReference type="PROSITE" id="PS50255">
    <property type="entry name" value="CYTOCHROME_B5_2"/>
    <property type="match status" value="1"/>
</dbReference>
<keyword evidence="1" id="KW-0349">Heme</keyword>
<organism evidence="6 7">
    <name type="scientific">Dechloromonas denitrificans</name>
    <dbReference type="NCBI Taxonomy" id="281362"/>
    <lineage>
        <taxon>Bacteria</taxon>
        <taxon>Pseudomonadati</taxon>
        <taxon>Pseudomonadota</taxon>
        <taxon>Betaproteobacteria</taxon>
        <taxon>Rhodocyclales</taxon>
        <taxon>Azonexaceae</taxon>
        <taxon>Dechloromonas</taxon>
    </lineage>
</organism>
<dbReference type="GO" id="GO:0016020">
    <property type="term" value="C:membrane"/>
    <property type="evidence" value="ECO:0007669"/>
    <property type="project" value="TreeGrafter"/>
</dbReference>
<dbReference type="Pfam" id="PF00173">
    <property type="entry name" value="Cyt-b5"/>
    <property type="match status" value="1"/>
</dbReference>
<dbReference type="InterPro" id="IPR050668">
    <property type="entry name" value="Cytochrome_b5"/>
</dbReference>
<dbReference type="EMBL" id="LODL01000021">
    <property type="protein sequence ID" value="KXB30015.1"/>
    <property type="molecule type" value="Genomic_DNA"/>
</dbReference>
<evidence type="ECO:0000313" key="6">
    <source>
        <dbReference type="EMBL" id="KXB30015.1"/>
    </source>
</evidence>
<dbReference type="InterPro" id="IPR001199">
    <property type="entry name" value="Cyt_B5-like_heme/steroid-bd"/>
</dbReference>
<dbReference type="SMART" id="SM01117">
    <property type="entry name" value="Cyt-b5"/>
    <property type="match status" value="1"/>
</dbReference>
<comment type="caution">
    <text evidence="6">The sequence shown here is derived from an EMBL/GenBank/DDBJ whole genome shotgun (WGS) entry which is preliminary data.</text>
</comment>
<keyword evidence="3" id="KW-0408">Iron</keyword>
<name>A0A133XGD8_9RHOO</name>
<accession>A0A133XGD8</accession>